<sequence>MIAAAKRLKALRLRPDSFELKAVPSRYDGSTDIKVSTETTRHMQPHGSSYRQSHPAKAQCTPS</sequence>
<evidence type="ECO:0000313" key="1">
    <source>
        <dbReference type="EMBL" id="KAG0432555.1"/>
    </source>
</evidence>
<name>A0AC60QGR7_IXOPE</name>
<evidence type="ECO:0000313" key="2">
    <source>
        <dbReference type="Proteomes" id="UP000805193"/>
    </source>
</evidence>
<proteinExistence type="predicted"/>
<organism evidence="1 2">
    <name type="scientific">Ixodes persulcatus</name>
    <name type="common">Taiga tick</name>
    <dbReference type="NCBI Taxonomy" id="34615"/>
    <lineage>
        <taxon>Eukaryota</taxon>
        <taxon>Metazoa</taxon>
        <taxon>Ecdysozoa</taxon>
        <taxon>Arthropoda</taxon>
        <taxon>Chelicerata</taxon>
        <taxon>Arachnida</taxon>
        <taxon>Acari</taxon>
        <taxon>Parasitiformes</taxon>
        <taxon>Ixodida</taxon>
        <taxon>Ixodoidea</taxon>
        <taxon>Ixodidae</taxon>
        <taxon>Ixodinae</taxon>
        <taxon>Ixodes</taxon>
    </lineage>
</organism>
<dbReference type="EMBL" id="JABSTQ010009138">
    <property type="protein sequence ID" value="KAG0432555.1"/>
    <property type="molecule type" value="Genomic_DNA"/>
</dbReference>
<protein>
    <submittedName>
        <fullName evidence="1">Uncharacterized protein</fullName>
    </submittedName>
</protein>
<dbReference type="Proteomes" id="UP000805193">
    <property type="component" value="Unassembled WGS sequence"/>
</dbReference>
<accession>A0AC60QGR7</accession>
<reference evidence="1 2" key="1">
    <citation type="journal article" date="2020" name="Cell">
        <title>Large-Scale Comparative Analyses of Tick Genomes Elucidate Their Genetic Diversity and Vector Capacities.</title>
        <authorList>
            <consortium name="Tick Genome and Microbiome Consortium (TIGMIC)"/>
            <person name="Jia N."/>
            <person name="Wang J."/>
            <person name="Shi W."/>
            <person name="Du L."/>
            <person name="Sun Y."/>
            <person name="Zhan W."/>
            <person name="Jiang J.F."/>
            <person name="Wang Q."/>
            <person name="Zhang B."/>
            <person name="Ji P."/>
            <person name="Bell-Sakyi L."/>
            <person name="Cui X.M."/>
            <person name="Yuan T.T."/>
            <person name="Jiang B.G."/>
            <person name="Yang W.F."/>
            <person name="Lam T.T."/>
            <person name="Chang Q.C."/>
            <person name="Ding S.J."/>
            <person name="Wang X.J."/>
            <person name="Zhu J.G."/>
            <person name="Ruan X.D."/>
            <person name="Zhao L."/>
            <person name="Wei J.T."/>
            <person name="Ye R.Z."/>
            <person name="Que T.C."/>
            <person name="Du C.H."/>
            <person name="Zhou Y.H."/>
            <person name="Cheng J.X."/>
            <person name="Dai P.F."/>
            <person name="Guo W.B."/>
            <person name="Han X.H."/>
            <person name="Huang E.J."/>
            <person name="Li L.F."/>
            <person name="Wei W."/>
            <person name="Gao Y.C."/>
            <person name="Liu J.Z."/>
            <person name="Shao H.Z."/>
            <person name="Wang X."/>
            <person name="Wang C.C."/>
            <person name="Yang T.C."/>
            <person name="Huo Q.B."/>
            <person name="Li W."/>
            <person name="Chen H.Y."/>
            <person name="Chen S.E."/>
            <person name="Zhou L.G."/>
            <person name="Ni X.B."/>
            <person name="Tian J.H."/>
            <person name="Sheng Y."/>
            <person name="Liu T."/>
            <person name="Pan Y.S."/>
            <person name="Xia L.Y."/>
            <person name="Li J."/>
            <person name="Zhao F."/>
            <person name="Cao W.C."/>
        </authorList>
    </citation>
    <scope>NUCLEOTIDE SEQUENCE [LARGE SCALE GENOMIC DNA]</scope>
    <source>
        <strain evidence="1">Iper-2018</strain>
    </source>
</reference>
<keyword evidence="2" id="KW-1185">Reference proteome</keyword>
<gene>
    <name evidence="1" type="ORF">HPB47_020735</name>
</gene>
<comment type="caution">
    <text evidence="1">The sequence shown here is derived from an EMBL/GenBank/DDBJ whole genome shotgun (WGS) entry which is preliminary data.</text>
</comment>